<evidence type="ECO:0000313" key="17">
    <source>
        <dbReference type="Proteomes" id="UP000494179"/>
    </source>
</evidence>
<accession>A0A0A8M3J7</accession>
<dbReference type="Proteomes" id="UP000345266">
    <property type="component" value="Unassembled WGS sequence"/>
</dbReference>
<dbReference type="EMBL" id="CP010411">
    <property type="protein sequence ID" value="ALE09994.1"/>
    <property type="molecule type" value="Genomic_DNA"/>
</dbReference>
<name>A0A0A8M3J7_BIFLI</name>
<evidence type="ECO:0000256" key="1">
    <source>
        <dbReference type="SAM" id="Phobius"/>
    </source>
</evidence>
<evidence type="ECO:0000313" key="16">
    <source>
        <dbReference type="Proteomes" id="UP000345266"/>
    </source>
</evidence>
<reference evidence="17 18" key="6">
    <citation type="submission" date="2019-10" db="EMBL/GenBank/DDBJ databases">
        <authorList>
            <consortium name="Melissa Lawson"/>
            <person name="O'neill I."/>
        </authorList>
    </citation>
    <scope>NUCLEOTIDE SEQUENCE [LARGE SCALE GENOMIC DNA]</scope>
    <source>
        <strain evidence="11">LH_23</strain>
        <strain evidence="10">LH_664</strain>
        <strain evidence="9">LH_665</strain>
    </source>
</reference>
<evidence type="ECO:0000313" key="2">
    <source>
        <dbReference type="EMBL" id="ALE09994.1"/>
    </source>
</evidence>
<dbReference type="PATRIC" id="fig|1682.24.peg.1940"/>
<dbReference type="Proteomes" id="UP000663618">
    <property type="component" value="Chromosome"/>
</dbReference>
<dbReference type="RefSeq" id="WP_012577722.1">
    <property type="nucleotide sequence ID" value="NZ_BCYF01000081.1"/>
</dbReference>
<reference evidence="6 14" key="3">
    <citation type="submission" date="2019-04" db="EMBL/GenBank/DDBJ databases">
        <title>Genome Announcement To Ensure Probiotic Safety of Bifidobacterium longum subsp infantis UBBI-01.</title>
        <authorList>
            <person name="Sulthana A."/>
            <person name="Lakshmi S.G."/>
            <person name="Madempudi R.S."/>
        </authorList>
    </citation>
    <scope>NUCLEOTIDE SEQUENCE [LARGE SCALE GENOMIC DNA]</scope>
    <source>
        <strain evidence="6 14">UBBI-01</strain>
    </source>
</reference>
<reference evidence="2 13" key="2">
    <citation type="submission" date="2014-12" db="EMBL/GenBank/DDBJ databases">
        <title>Complete genome sequence of Bifidobacterium longum subsp. infantis BT1.</title>
        <authorList>
            <person name="Kim J.F."/>
            <person name="Kwak M.-J."/>
        </authorList>
    </citation>
    <scope>NUCLEOTIDE SEQUENCE [LARGE SCALE GENOMIC DNA]</scope>
    <source>
        <strain evidence="2 13">BT1</strain>
    </source>
</reference>
<evidence type="ECO:0000313" key="6">
    <source>
        <dbReference type="EMBL" id="THJ29581.1"/>
    </source>
</evidence>
<keyword evidence="1" id="KW-1133">Transmembrane helix</keyword>
<dbReference type="EMBL" id="CABHNT010000048">
    <property type="protein sequence ID" value="VUX37697.1"/>
    <property type="molecule type" value="Genomic_DNA"/>
</dbReference>
<dbReference type="EMBL" id="JABNND010000041">
    <property type="protein sequence ID" value="NQX51962.1"/>
    <property type="molecule type" value="Genomic_DNA"/>
</dbReference>
<evidence type="ECO:0000313" key="7">
    <source>
        <dbReference type="EMBL" id="VUW82283.1"/>
    </source>
</evidence>
<organism evidence="2 13">
    <name type="scientific">Bifidobacterium longum subsp. infantis</name>
    <dbReference type="NCBI Taxonomy" id="1682"/>
    <lineage>
        <taxon>Bacteria</taxon>
        <taxon>Bacillati</taxon>
        <taxon>Actinomycetota</taxon>
        <taxon>Actinomycetes</taxon>
        <taxon>Bifidobacteriales</taxon>
        <taxon>Bifidobacteriaceae</taxon>
        <taxon>Bifidobacterium</taxon>
    </lineage>
</organism>
<keyword evidence="1" id="KW-0812">Transmembrane</keyword>
<dbReference type="EMBL" id="CABWKH010000029">
    <property type="protein sequence ID" value="VWQ38987.1"/>
    <property type="molecule type" value="Genomic_DNA"/>
</dbReference>
<feature type="transmembrane region" description="Helical" evidence="1">
    <location>
        <begin position="32"/>
        <end position="50"/>
    </location>
</feature>
<keyword evidence="1" id="KW-0472">Membrane</keyword>
<evidence type="ECO:0000313" key="14">
    <source>
        <dbReference type="Proteomes" id="UP000306697"/>
    </source>
</evidence>
<reference evidence="8 16" key="5">
    <citation type="submission" date="2019-07" db="EMBL/GenBank/DDBJ databases">
        <authorList>
            <person name="Hibberd C M."/>
            <person name="Gehrig L. J."/>
            <person name="Chang H.-W."/>
            <person name="Venkatesh S."/>
        </authorList>
    </citation>
    <scope>NUCLEOTIDE SEQUENCE [LARGE SCALE GENOMIC DNA]</scope>
    <source>
        <strain evidence="8">Bifidobacterium_longum_subsp_infantis_JG_Bg463</strain>
    </source>
</reference>
<evidence type="ECO:0000313" key="18">
    <source>
        <dbReference type="Proteomes" id="UP000494246"/>
    </source>
</evidence>
<dbReference type="EMBL" id="CABWKE010000031">
    <property type="protein sequence ID" value="VWQ28879.1"/>
    <property type="molecule type" value="Genomic_DNA"/>
</dbReference>
<gene>
    <name evidence="11" type="ORF">BIFLH23_02400</name>
    <name evidence="10" type="ORF">BIFLH664_01697</name>
    <name evidence="9" type="ORF">BIFLH665_01993</name>
    <name evidence="5" type="ORF">BLI009_08410</name>
    <name evidence="3" type="ORF">BLIC_c01514</name>
    <name evidence="8" type="ORF">BLJG463_02184</name>
    <name evidence="7" type="ORF">BLONGUMMC1_00546</name>
    <name evidence="6" type="ORF">E6L38_05685</name>
    <name evidence="4" type="ORF">HNS28_11290</name>
    <name evidence="2" type="ORF">RY67_1994</name>
</gene>
<evidence type="ECO:0000313" key="13">
    <source>
        <dbReference type="Proteomes" id="UP000067206"/>
    </source>
</evidence>
<evidence type="ECO:0000313" key="10">
    <source>
        <dbReference type="EMBL" id="VWQ37239.1"/>
    </source>
</evidence>
<evidence type="ECO:0000313" key="19">
    <source>
        <dbReference type="Proteomes" id="UP000551316"/>
    </source>
</evidence>
<evidence type="ECO:0000313" key="12">
    <source>
        <dbReference type="Proteomes" id="UP000043107"/>
    </source>
</evidence>
<reference evidence="7 15" key="4">
    <citation type="submission" date="2019-07" db="EMBL/GenBank/DDBJ databases">
        <authorList>
            <person name="Chang H.-W."/>
            <person name="Raman A."/>
            <person name="Venkatesh S."/>
            <person name="Gehrig J."/>
        </authorList>
    </citation>
    <scope>NUCLEOTIDE SEQUENCE [LARGE SCALE GENOMIC DNA]</scope>
    <source>
        <strain evidence="7">B.longum_ssp_infantis_4</strain>
    </source>
</reference>
<sequence length="113" mass="12349">MTDETQETKSLLTQAEKDQAVKAARTNDLRRLIAILFVIYGVIVTIVGIVAPNMNGADTNGIAINLWTGIIMLVIGILFEVWCRVKPLSADDIIASAEESARKAQVKHEGDKK</sequence>
<dbReference type="EMBL" id="CABHML010000016">
    <property type="protein sequence ID" value="VUW82283.1"/>
    <property type="molecule type" value="Genomic_DNA"/>
</dbReference>
<dbReference type="Proteomes" id="UP000494270">
    <property type="component" value="Unassembled WGS sequence"/>
</dbReference>
<reference evidence="5" key="8">
    <citation type="submission" date="2021-03" db="EMBL/GenBank/DDBJ databases">
        <title>Genome sequencing of Bifidobacterium longum subsp. infantis JCM 7009.</title>
        <authorList>
            <person name="Kim J."/>
        </authorList>
    </citation>
    <scope>NUCLEOTIDE SEQUENCE</scope>
    <source>
        <strain evidence="5">JCM 7009</strain>
    </source>
</reference>
<protein>
    <submittedName>
        <fullName evidence="2">Uncharacterized protein</fullName>
    </submittedName>
</protein>
<reference evidence="4 19" key="7">
    <citation type="submission" date="2020-05" db="EMBL/GenBank/DDBJ databases">
        <title>Draft Genome Sequence of Bifidobacterium longum subsp. Infantis BI-G201, a Commercialization Strain.</title>
        <authorList>
            <person name="Song J."/>
            <person name="Xu Y."/>
            <person name="Han D."/>
            <person name="Teng Q."/>
            <person name="Jiang D."/>
            <person name="Liu Q."/>
        </authorList>
    </citation>
    <scope>NUCLEOTIDE SEQUENCE [LARGE SCALE GENOMIC DNA]</scope>
    <source>
        <strain evidence="4 19">BI-G201</strain>
    </source>
</reference>
<evidence type="ECO:0000313" key="15">
    <source>
        <dbReference type="Proteomes" id="UP000319252"/>
    </source>
</evidence>
<feature type="transmembrane region" description="Helical" evidence="1">
    <location>
        <begin position="62"/>
        <end position="83"/>
    </location>
</feature>
<dbReference type="Proteomes" id="UP000494246">
    <property type="component" value="Unassembled WGS sequence"/>
</dbReference>
<evidence type="ECO:0000313" key="8">
    <source>
        <dbReference type="EMBL" id="VUX37697.1"/>
    </source>
</evidence>
<dbReference type="Proteomes" id="UP000306697">
    <property type="component" value="Unassembled WGS sequence"/>
</dbReference>
<dbReference type="Proteomes" id="UP000551316">
    <property type="component" value="Unassembled WGS sequence"/>
</dbReference>
<dbReference type="Proteomes" id="UP000067206">
    <property type="component" value="Chromosome"/>
</dbReference>
<keyword evidence="12" id="KW-1185">Reference proteome</keyword>
<dbReference type="AlphaFoldDB" id="A0A0A8M3J7"/>
<evidence type="ECO:0000313" key="4">
    <source>
        <dbReference type="EMBL" id="NQX51962.1"/>
    </source>
</evidence>
<evidence type="ECO:0000313" key="3">
    <source>
        <dbReference type="EMBL" id="CEF02235.1"/>
    </source>
</evidence>
<dbReference type="EMBL" id="CP071248">
    <property type="protein sequence ID" value="QSP97043.1"/>
    <property type="molecule type" value="Genomic_DNA"/>
</dbReference>
<dbReference type="Proteomes" id="UP000319252">
    <property type="component" value="Unassembled WGS sequence"/>
</dbReference>
<dbReference type="EMBL" id="SSWL01000007">
    <property type="protein sequence ID" value="THJ29581.1"/>
    <property type="molecule type" value="Genomic_DNA"/>
</dbReference>
<evidence type="ECO:0000313" key="11">
    <source>
        <dbReference type="EMBL" id="VWQ38987.1"/>
    </source>
</evidence>
<reference evidence="3 12" key="1">
    <citation type="submission" date="2014-09" db="EMBL/GenBank/DDBJ databases">
        <authorList>
            <person name="Bertelli C."/>
        </authorList>
    </citation>
    <scope>NUCLEOTIDE SEQUENCE [LARGE SCALE GENOMIC DNA]</scope>
    <source>
        <strain evidence="3 12">BIC1401111250</strain>
    </source>
</reference>
<dbReference type="EMBL" id="CCWP01000032">
    <property type="protein sequence ID" value="CEF02235.1"/>
    <property type="molecule type" value="Genomic_DNA"/>
</dbReference>
<proteinExistence type="predicted"/>
<dbReference type="EMBL" id="CABWKI010000029">
    <property type="protein sequence ID" value="VWQ37239.1"/>
    <property type="molecule type" value="Genomic_DNA"/>
</dbReference>
<evidence type="ECO:0000313" key="5">
    <source>
        <dbReference type="EMBL" id="QSP97043.1"/>
    </source>
</evidence>
<dbReference type="Proteomes" id="UP000043107">
    <property type="component" value="Unassembled WGS sequence"/>
</dbReference>
<evidence type="ECO:0000313" key="9">
    <source>
        <dbReference type="EMBL" id="VWQ28879.1"/>
    </source>
</evidence>
<dbReference type="Proteomes" id="UP000494179">
    <property type="component" value="Unassembled WGS sequence"/>
</dbReference>